<proteinExistence type="inferred from homology"/>
<dbReference type="PANTHER" id="PTHR21600">
    <property type="entry name" value="MITOCHONDRIAL RNA PSEUDOURIDINE SYNTHASE"/>
    <property type="match status" value="1"/>
</dbReference>
<comment type="caution">
    <text evidence="9">The sequence shown here is derived from an EMBL/GenBank/DDBJ whole genome shotgun (WGS) entry which is preliminary data.</text>
</comment>
<dbReference type="EMBL" id="JAQQBR010001831">
    <property type="protein sequence ID" value="KAK0168990.1"/>
    <property type="molecule type" value="Genomic_DNA"/>
</dbReference>
<comment type="catalytic activity">
    <reaction evidence="2">
        <text>uridine in 5S rRNA = pseudouridine in 5S rRNA</text>
        <dbReference type="Rhea" id="RHEA:47036"/>
        <dbReference type="Rhea" id="RHEA-COMP:11730"/>
        <dbReference type="Rhea" id="RHEA-COMP:11731"/>
        <dbReference type="ChEBI" id="CHEBI:65314"/>
        <dbReference type="ChEBI" id="CHEBI:65315"/>
    </reaction>
</comment>
<evidence type="ECO:0000256" key="4">
    <source>
        <dbReference type="ARBA" id="ARBA00023235"/>
    </source>
</evidence>
<dbReference type="GO" id="GO:0009982">
    <property type="term" value="F:pseudouridine synthase activity"/>
    <property type="evidence" value="ECO:0007669"/>
    <property type="project" value="InterPro"/>
</dbReference>
<comment type="catalytic activity">
    <reaction evidence="1">
        <text>a uridine in mRNA = a pseudouridine in mRNA</text>
        <dbReference type="Rhea" id="RHEA:56644"/>
        <dbReference type="Rhea" id="RHEA-COMP:14658"/>
        <dbReference type="Rhea" id="RHEA-COMP:14659"/>
        <dbReference type="ChEBI" id="CHEBI:65314"/>
        <dbReference type="ChEBI" id="CHEBI:65315"/>
    </reaction>
</comment>
<keyword evidence="4" id="KW-0413">Isomerase</keyword>
<dbReference type="SUPFAM" id="SSF55120">
    <property type="entry name" value="Pseudouridine synthase"/>
    <property type="match status" value="1"/>
</dbReference>
<evidence type="ECO:0000256" key="6">
    <source>
        <dbReference type="ARBA" id="ARBA00039953"/>
    </source>
</evidence>
<evidence type="ECO:0000256" key="2">
    <source>
        <dbReference type="ARBA" id="ARBA00001896"/>
    </source>
</evidence>
<reference evidence="9" key="1">
    <citation type="journal article" date="2023" name="bioRxiv">
        <title>Scaffold-level genome assemblies of two parasitoid biocontrol wasps reveal the parthenogenesis mechanism and an associated novel virus.</title>
        <authorList>
            <person name="Inwood S."/>
            <person name="Skelly J."/>
            <person name="Guhlin J."/>
            <person name="Harrop T."/>
            <person name="Goldson S."/>
            <person name="Dearden P."/>
        </authorList>
    </citation>
    <scope>NUCLEOTIDE SEQUENCE</scope>
    <source>
        <strain evidence="9">Lincoln</strain>
        <tissue evidence="9">Whole body</tissue>
    </source>
</reference>
<evidence type="ECO:0000256" key="3">
    <source>
        <dbReference type="ARBA" id="ARBA00010876"/>
    </source>
</evidence>
<dbReference type="InterPro" id="IPR006145">
    <property type="entry name" value="PsdUridine_synth_RsuA/RluA"/>
</dbReference>
<comment type="similarity">
    <text evidence="3">Belongs to the pseudouridine synthase RluA family.</text>
</comment>
<organism evidence="9 10">
    <name type="scientific">Microctonus hyperodae</name>
    <name type="common">Parasitoid wasp</name>
    <dbReference type="NCBI Taxonomy" id="165561"/>
    <lineage>
        <taxon>Eukaryota</taxon>
        <taxon>Metazoa</taxon>
        <taxon>Ecdysozoa</taxon>
        <taxon>Arthropoda</taxon>
        <taxon>Hexapoda</taxon>
        <taxon>Insecta</taxon>
        <taxon>Pterygota</taxon>
        <taxon>Neoptera</taxon>
        <taxon>Endopterygota</taxon>
        <taxon>Hymenoptera</taxon>
        <taxon>Apocrita</taxon>
        <taxon>Ichneumonoidea</taxon>
        <taxon>Braconidae</taxon>
        <taxon>Euphorinae</taxon>
        <taxon>Microctonus</taxon>
    </lineage>
</organism>
<evidence type="ECO:0000259" key="8">
    <source>
        <dbReference type="Pfam" id="PF00849"/>
    </source>
</evidence>
<dbReference type="Pfam" id="PF00849">
    <property type="entry name" value="PseudoU_synth_2"/>
    <property type="match status" value="1"/>
</dbReference>
<evidence type="ECO:0000313" key="10">
    <source>
        <dbReference type="Proteomes" id="UP001168972"/>
    </source>
</evidence>
<dbReference type="Gene3D" id="3.30.2350.10">
    <property type="entry name" value="Pseudouridine synthase"/>
    <property type="match status" value="1"/>
</dbReference>
<protein>
    <recommendedName>
        <fullName evidence="6">Pseudouridylate synthase RPUSD4, mitochondrial</fullName>
    </recommendedName>
    <alternativeName>
        <fullName evidence="7">RNA pseudouridylate synthase domain-containing protein 4</fullName>
    </alternativeName>
</protein>
<dbReference type="GO" id="GO:0003723">
    <property type="term" value="F:RNA binding"/>
    <property type="evidence" value="ECO:0007669"/>
    <property type="project" value="InterPro"/>
</dbReference>
<evidence type="ECO:0000256" key="7">
    <source>
        <dbReference type="ARBA" id="ARBA00041563"/>
    </source>
</evidence>
<sequence>MIGNRIIFRCLLFNIRLNHTNGQAKYPKSKKNIMDKTAALHPYRKIHPWKSLTDFTDNILEQIIYNKDGLVAINKPYGISARPQDPNVIRKKNLPSGIVDEKNYTITDTLPSIATKLGYDSLQIVKTPERFTTGVLLLSANDKITKAVDKSMKRAEGARIIPRTYWTVTRRVPIYHNGERRVAMKPVTSLGSTSSQPHIVSNWSKNERERGDIKILNVQFKVLCAATQNLASLLEIKLSTSRWHAVRLFAATVLLSPILGDRVYGSRAQDVMGKFINISPFTDAAHVPPVLDKDLLEHLKLTPAKTLMIPAHVHLREMFLPWFQKKGNDITITAAPQPEFLWTCQQLQMNEEILESFNNYSENSHVINSNIELPKVTQCIAITQ</sequence>
<feature type="domain" description="Pseudouridine synthase RsuA/RluA-like" evidence="8">
    <location>
        <begin position="70"/>
        <end position="250"/>
    </location>
</feature>
<name>A0AA39FG67_MICHY</name>
<dbReference type="InterPro" id="IPR050188">
    <property type="entry name" value="RluA_PseudoU_synthase"/>
</dbReference>
<evidence type="ECO:0000313" key="9">
    <source>
        <dbReference type="EMBL" id="KAK0168990.1"/>
    </source>
</evidence>
<dbReference type="Proteomes" id="UP001168972">
    <property type="component" value="Unassembled WGS sequence"/>
</dbReference>
<comment type="catalytic activity">
    <reaction evidence="5">
        <text>a uridine in tRNA = a pseudouridine in tRNA</text>
        <dbReference type="Rhea" id="RHEA:54572"/>
        <dbReference type="Rhea" id="RHEA-COMP:13339"/>
        <dbReference type="Rhea" id="RHEA-COMP:13934"/>
        <dbReference type="ChEBI" id="CHEBI:65314"/>
        <dbReference type="ChEBI" id="CHEBI:65315"/>
    </reaction>
</comment>
<evidence type="ECO:0000256" key="5">
    <source>
        <dbReference type="ARBA" id="ARBA00036943"/>
    </source>
</evidence>
<keyword evidence="10" id="KW-1185">Reference proteome</keyword>
<dbReference type="GO" id="GO:0001522">
    <property type="term" value="P:pseudouridine synthesis"/>
    <property type="evidence" value="ECO:0007669"/>
    <property type="project" value="InterPro"/>
</dbReference>
<accession>A0AA39FG67</accession>
<dbReference type="PANTHER" id="PTHR21600:SF83">
    <property type="entry name" value="PSEUDOURIDYLATE SYNTHASE RPUSD4, MITOCHONDRIAL"/>
    <property type="match status" value="1"/>
</dbReference>
<dbReference type="InterPro" id="IPR020103">
    <property type="entry name" value="PsdUridine_synth_cat_dom_sf"/>
</dbReference>
<gene>
    <name evidence="9" type="ORF">PV327_002744</name>
</gene>
<evidence type="ECO:0000256" key="1">
    <source>
        <dbReference type="ARBA" id="ARBA00001166"/>
    </source>
</evidence>
<dbReference type="AlphaFoldDB" id="A0AA39FG67"/>
<reference evidence="9" key="2">
    <citation type="submission" date="2023-03" db="EMBL/GenBank/DDBJ databases">
        <authorList>
            <person name="Inwood S.N."/>
            <person name="Skelly J.G."/>
            <person name="Guhlin J."/>
            <person name="Harrop T.W.R."/>
            <person name="Goldson S.G."/>
            <person name="Dearden P.K."/>
        </authorList>
    </citation>
    <scope>NUCLEOTIDE SEQUENCE</scope>
    <source>
        <strain evidence="9">Lincoln</strain>
        <tissue evidence="9">Whole body</tissue>
    </source>
</reference>